<comment type="caution">
    <text evidence="7">The sequence shown here is derived from an EMBL/GenBank/DDBJ whole genome shotgun (WGS) entry which is preliminary data.</text>
</comment>
<dbReference type="GO" id="GO:0005524">
    <property type="term" value="F:ATP binding"/>
    <property type="evidence" value="ECO:0007669"/>
    <property type="project" value="UniProtKB-KW"/>
</dbReference>
<keyword evidence="4" id="KW-0648">Protein biosynthesis</keyword>
<dbReference type="GO" id="GO:0004822">
    <property type="term" value="F:isoleucine-tRNA ligase activity"/>
    <property type="evidence" value="ECO:0007669"/>
    <property type="project" value="TreeGrafter"/>
</dbReference>
<feature type="non-terminal residue" evidence="7">
    <location>
        <position position="72"/>
    </location>
</feature>
<evidence type="ECO:0000256" key="1">
    <source>
        <dbReference type="ARBA" id="ARBA00022598"/>
    </source>
</evidence>
<name>W1YJK5_9ZZZZ</name>
<dbReference type="AlphaFoldDB" id="W1YJK5"/>
<dbReference type="PROSITE" id="PS00178">
    <property type="entry name" value="AA_TRNA_LIGASE_I"/>
    <property type="match status" value="1"/>
</dbReference>
<dbReference type="InterPro" id="IPR002300">
    <property type="entry name" value="aa-tRNA-synth_Ia"/>
</dbReference>
<evidence type="ECO:0000259" key="6">
    <source>
        <dbReference type="Pfam" id="PF00133"/>
    </source>
</evidence>
<dbReference type="EMBL" id="AZMM01004150">
    <property type="protein sequence ID" value="ETJ41900.1"/>
    <property type="molecule type" value="Genomic_DNA"/>
</dbReference>
<feature type="domain" description="Aminoacyl-tRNA synthetase class Ia" evidence="6">
    <location>
        <begin position="27"/>
        <end position="72"/>
    </location>
</feature>
<dbReference type="Pfam" id="PF00133">
    <property type="entry name" value="tRNA-synt_1"/>
    <property type="match status" value="1"/>
</dbReference>
<evidence type="ECO:0000256" key="3">
    <source>
        <dbReference type="ARBA" id="ARBA00022840"/>
    </source>
</evidence>
<protein>
    <submittedName>
        <fullName evidence="7">Isoleucine-tRNA ligase</fullName>
    </submittedName>
</protein>
<dbReference type="PANTHER" id="PTHR42765">
    <property type="entry name" value="SOLEUCYL-TRNA SYNTHETASE"/>
    <property type="match status" value="1"/>
</dbReference>
<sequence>MDYGKTLHLPETEFPMRGNLPKREPEILKFWEDNKIYQKRLELRKDAKPFILHDGPPYANGKLHIGHALNKT</sequence>
<organism evidence="7">
    <name type="scientific">human gut metagenome</name>
    <dbReference type="NCBI Taxonomy" id="408170"/>
    <lineage>
        <taxon>unclassified sequences</taxon>
        <taxon>metagenomes</taxon>
        <taxon>organismal metagenomes</taxon>
    </lineage>
</organism>
<evidence type="ECO:0000256" key="2">
    <source>
        <dbReference type="ARBA" id="ARBA00022741"/>
    </source>
</evidence>
<dbReference type="PANTHER" id="PTHR42765:SF1">
    <property type="entry name" value="ISOLEUCINE--TRNA LIGASE, MITOCHONDRIAL"/>
    <property type="match status" value="1"/>
</dbReference>
<reference evidence="7" key="1">
    <citation type="submission" date="2013-12" db="EMBL/GenBank/DDBJ databases">
        <title>A Varibaculum cambriense genome reconstructed from a premature infant gut community with otherwise low bacterial novelty that shifts toward anaerobic metabolism during the third week of life.</title>
        <authorList>
            <person name="Brown C.T."/>
            <person name="Sharon I."/>
            <person name="Thomas B.C."/>
            <person name="Castelle C.J."/>
            <person name="Morowitz M.J."/>
            <person name="Banfield J.F."/>
        </authorList>
    </citation>
    <scope>NUCLEOTIDE SEQUENCE</scope>
</reference>
<dbReference type="InterPro" id="IPR001412">
    <property type="entry name" value="aa-tRNA-synth_I_CS"/>
</dbReference>
<evidence type="ECO:0000256" key="5">
    <source>
        <dbReference type="ARBA" id="ARBA00023146"/>
    </source>
</evidence>
<gene>
    <name evidence="7" type="ORF">Q604_UNBC04150G0001</name>
</gene>
<dbReference type="InterPro" id="IPR014729">
    <property type="entry name" value="Rossmann-like_a/b/a_fold"/>
</dbReference>
<accession>W1YJK5</accession>
<evidence type="ECO:0000313" key="7">
    <source>
        <dbReference type="EMBL" id="ETJ41900.1"/>
    </source>
</evidence>
<keyword evidence="2" id="KW-0547">Nucleotide-binding</keyword>
<dbReference type="Gene3D" id="3.40.50.620">
    <property type="entry name" value="HUPs"/>
    <property type="match status" value="1"/>
</dbReference>
<keyword evidence="5" id="KW-0030">Aminoacyl-tRNA synthetase</keyword>
<evidence type="ECO:0000256" key="4">
    <source>
        <dbReference type="ARBA" id="ARBA00022917"/>
    </source>
</evidence>
<keyword evidence="3" id="KW-0067">ATP-binding</keyword>
<proteinExistence type="predicted"/>
<dbReference type="InterPro" id="IPR050081">
    <property type="entry name" value="Ile-tRNA_ligase"/>
</dbReference>
<dbReference type="SUPFAM" id="SSF52374">
    <property type="entry name" value="Nucleotidylyl transferase"/>
    <property type="match status" value="1"/>
</dbReference>
<dbReference type="GO" id="GO:0005829">
    <property type="term" value="C:cytosol"/>
    <property type="evidence" value="ECO:0007669"/>
    <property type="project" value="TreeGrafter"/>
</dbReference>
<keyword evidence="1 7" id="KW-0436">Ligase</keyword>
<dbReference type="GO" id="GO:0006428">
    <property type="term" value="P:isoleucyl-tRNA aminoacylation"/>
    <property type="evidence" value="ECO:0007669"/>
    <property type="project" value="TreeGrafter"/>
</dbReference>